<dbReference type="Pfam" id="PF09990">
    <property type="entry name" value="DUF2231"/>
    <property type="match status" value="1"/>
</dbReference>
<dbReference type="EMBL" id="QGMK01001491">
    <property type="protein sequence ID" value="TVY68648.1"/>
    <property type="molecule type" value="Genomic_DNA"/>
</dbReference>
<dbReference type="AlphaFoldDB" id="A0A8T9C1S8"/>
<feature type="transmembrane region" description="Helical" evidence="1">
    <location>
        <begin position="6"/>
        <end position="26"/>
    </location>
</feature>
<evidence type="ECO:0000259" key="2">
    <source>
        <dbReference type="Pfam" id="PF09990"/>
    </source>
</evidence>
<keyword evidence="1" id="KW-0472">Membrane</keyword>
<keyword evidence="4" id="KW-1185">Reference proteome</keyword>
<protein>
    <recommendedName>
        <fullName evidence="2">DUF2231 domain-containing protein</fullName>
    </recommendedName>
</protein>
<keyword evidence="1" id="KW-0812">Transmembrane</keyword>
<reference evidence="3 4" key="1">
    <citation type="submission" date="2018-05" db="EMBL/GenBank/DDBJ databases">
        <title>Genome sequencing and assembly of the regulated plant pathogen Lachnellula willkommii and related sister species for the development of diagnostic species identification markers.</title>
        <authorList>
            <person name="Giroux E."/>
            <person name="Bilodeau G."/>
        </authorList>
    </citation>
    <scope>NUCLEOTIDE SEQUENCE [LARGE SCALE GENOMIC DNA]</scope>
    <source>
        <strain evidence="3 4">CBS 268.59</strain>
    </source>
</reference>
<accession>A0A8T9C1S8</accession>
<evidence type="ECO:0000313" key="3">
    <source>
        <dbReference type="EMBL" id="TVY68648.1"/>
    </source>
</evidence>
<proteinExistence type="predicted"/>
<keyword evidence="1" id="KW-1133">Transmembrane helix</keyword>
<dbReference type="Proteomes" id="UP000469558">
    <property type="component" value="Unassembled WGS sequence"/>
</dbReference>
<feature type="transmembrane region" description="Helical" evidence="1">
    <location>
        <begin position="125"/>
        <end position="146"/>
    </location>
</feature>
<name>A0A8T9C1S8_9HELO</name>
<gene>
    <name evidence="3" type="ORF">LSUE1_G004985</name>
</gene>
<evidence type="ECO:0000256" key="1">
    <source>
        <dbReference type="SAM" id="Phobius"/>
    </source>
</evidence>
<feature type="domain" description="DUF2231" evidence="2">
    <location>
        <begin position="4"/>
        <end position="162"/>
    </location>
</feature>
<sequence>MGNHLHPASVHFPIVFIALTGFLDILNTAATYPPTASLVLSVFKFLHLELALIDLLPLLSYYTTILSLLTIVPAVLTGGSDLLPLIQRDGFSTPKVRTALTHAALNDAAALSLAFNWWTRRGAEGFAAAPVNVVLSGLLAMPVMFYSASLGGHLVYEYGMGVGMGGGKGKEKKSQ</sequence>
<dbReference type="OrthoDB" id="2580011at2759"/>
<comment type="caution">
    <text evidence="3">The sequence shown here is derived from an EMBL/GenBank/DDBJ whole genome shotgun (WGS) entry which is preliminary data.</text>
</comment>
<dbReference type="InterPro" id="IPR019251">
    <property type="entry name" value="DUF2231_TM"/>
</dbReference>
<organism evidence="3 4">
    <name type="scientific">Lachnellula suecica</name>
    <dbReference type="NCBI Taxonomy" id="602035"/>
    <lineage>
        <taxon>Eukaryota</taxon>
        <taxon>Fungi</taxon>
        <taxon>Dikarya</taxon>
        <taxon>Ascomycota</taxon>
        <taxon>Pezizomycotina</taxon>
        <taxon>Leotiomycetes</taxon>
        <taxon>Helotiales</taxon>
        <taxon>Lachnaceae</taxon>
        <taxon>Lachnellula</taxon>
    </lineage>
</organism>
<evidence type="ECO:0000313" key="4">
    <source>
        <dbReference type="Proteomes" id="UP000469558"/>
    </source>
</evidence>